<proteinExistence type="predicted"/>
<sequence length="136" mass="15276">MRSRTSVADDLLKLKWTVFVVNVGPTSSRTLVDSNTLGHGKGSDSSMHFMCCSAQFYLRSDDSVKKGTLSGICGKYYNQPGDWYKNQFKTPSNAYSKVLNMRIVVFAGDEFCTPSQRACLWCFAVDNTYPFQRLSP</sequence>
<organism evidence="1 2">
    <name type="scientific">Heterorhabditis bacteriophora</name>
    <name type="common">Entomopathogenic nematode worm</name>
    <dbReference type="NCBI Taxonomy" id="37862"/>
    <lineage>
        <taxon>Eukaryota</taxon>
        <taxon>Metazoa</taxon>
        <taxon>Ecdysozoa</taxon>
        <taxon>Nematoda</taxon>
        <taxon>Chromadorea</taxon>
        <taxon>Rhabditida</taxon>
        <taxon>Rhabditina</taxon>
        <taxon>Rhabditomorpha</taxon>
        <taxon>Strongyloidea</taxon>
        <taxon>Heterorhabditidae</taxon>
        <taxon>Heterorhabditis</taxon>
    </lineage>
</organism>
<evidence type="ECO:0000313" key="1">
    <source>
        <dbReference type="Proteomes" id="UP000095283"/>
    </source>
</evidence>
<reference evidence="2" key="1">
    <citation type="submission" date="2016-11" db="UniProtKB">
        <authorList>
            <consortium name="WormBaseParasite"/>
        </authorList>
    </citation>
    <scope>IDENTIFICATION</scope>
</reference>
<dbReference type="WBParaSite" id="Hba_09548">
    <property type="protein sequence ID" value="Hba_09548"/>
    <property type="gene ID" value="Hba_09548"/>
</dbReference>
<keyword evidence="1" id="KW-1185">Reference proteome</keyword>
<dbReference type="AlphaFoldDB" id="A0A1I7WWS6"/>
<protein>
    <submittedName>
        <fullName evidence="2">Exostosin domain-containing protein</fullName>
    </submittedName>
</protein>
<name>A0A1I7WWS6_HETBA</name>
<evidence type="ECO:0000313" key="2">
    <source>
        <dbReference type="WBParaSite" id="Hba_09548"/>
    </source>
</evidence>
<accession>A0A1I7WWS6</accession>
<dbReference type="Proteomes" id="UP000095283">
    <property type="component" value="Unplaced"/>
</dbReference>